<dbReference type="OrthoDB" id="340548at2"/>
<gene>
    <name evidence="1" type="ORF">EHQ58_14265</name>
</gene>
<sequence length="182" mass="21352">MANESAHSESLERPIGASFFLISSFQNDDAYFELKSITEKKFSKTLYESNVLPKWELDVVERLTSIPGRQTRILSFLRRVHREELVQIKKDCVEIQNQLRKVDPLFRLIPGYLTSHNVVIAQSKDDFHRIYLFAGVYGEIVYVFHGGKFSVLETAPSFFKNKESLYFFSNLRESYEYNKFKD</sequence>
<evidence type="ECO:0000313" key="1">
    <source>
        <dbReference type="EMBL" id="TGL57444.1"/>
    </source>
</evidence>
<accession>A0A4R9JWP2</accession>
<dbReference type="Pfam" id="PF14385">
    <property type="entry name" value="DUF4416"/>
    <property type="match status" value="1"/>
</dbReference>
<comment type="caution">
    <text evidence="1">The sequence shown here is derived from an EMBL/GenBank/DDBJ whole genome shotgun (WGS) entry which is preliminary data.</text>
</comment>
<evidence type="ECO:0000313" key="2">
    <source>
        <dbReference type="Proteomes" id="UP000297693"/>
    </source>
</evidence>
<protein>
    <submittedName>
        <fullName evidence="1">DUF4416 family protein</fullName>
    </submittedName>
</protein>
<name>A0A4R9JWP2_9LEPT</name>
<dbReference type="EMBL" id="RQGD01000035">
    <property type="protein sequence ID" value="TGL57444.1"/>
    <property type="molecule type" value="Genomic_DNA"/>
</dbReference>
<reference evidence="1" key="1">
    <citation type="journal article" date="2019" name="PLoS Negl. Trop. Dis.">
        <title>Revisiting the worldwide diversity of Leptospira species in the environment.</title>
        <authorList>
            <person name="Vincent A.T."/>
            <person name="Schiettekatte O."/>
            <person name="Bourhy P."/>
            <person name="Veyrier F.J."/>
            <person name="Picardeau M."/>
        </authorList>
    </citation>
    <scope>NUCLEOTIDE SEQUENCE [LARGE SCALE GENOMIC DNA]</scope>
    <source>
        <strain evidence="1">201702476</strain>
    </source>
</reference>
<keyword evidence="2" id="KW-1185">Reference proteome</keyword>
<organism evidence="1 2">
    <name type="scientific">Leptospira ognonensis</name>
    <dbReference type="NCBI Taxonomy" id="2484945"/>
    <lineage>
        <taxon>Bacteria</taxon>
        <taxon>Pseudomonadati</taxon>
        <taxon>Spirochaetota</taxon>
        <taxon>Spirochaetia</taxon>
        <taxon>Leptospirales</taxon>
        <taxon>Leptospiraceae</taxon>
        <taxon>Leptospira</taxon>
    </lineage>
</organism>
<dbReference type="Proteomes" id="UP000297693">
    <property type="component" value="Unassembled WGS sequence"/>
</dbReference>
<proteinExistence type="predicted"/>
<dbReference type="AlphaFoldDB" id="A0A4R9JWP2"/>
<dbReference type="InterPro" id="IPR025529">
    <property type="entry name" value="DUF4416"/>
</dbReference>